<dbReference type="Proteomes" id="UP000178912">
    <property type="component" value="Unassembled WGS sequence"/>
</dbReference>
<accession>A0A1E1L405</accession>
<dbReference type="AlphaFoldDB" id="A0A1E1L405"/>
<sequence length="237" mass="25836">MKPSDAEKVPGKPSTAPAEPKQVAVASKVNDAVQKEEGGSIQGFVKEQVSKKDKKEKHSLKVKEKMRRTGRDIVLVKESEGAYWEPLPAAASTGMPVPLPFTATAMFRAQDVSALRSQFVTTSSITSRSPRLSIYDLTSDEDEVQFLGSGSVERIRATTNAESLDARFAVLESRSPRSRGKNHTLETQVASLQSQTTALRIDVSMFRGKNAALEIDVLTLETRNNSPSLKVSTLESD</sequence>
<name>A0A1E1L405_9HELO</name>
<dbReference type="EMBL" id="FJUX01000075">
    <property type="protein sequence ID" value="CZT05251.1"/>
    <property type="molecule type" value="Genomic_DNA"/>
</dbReference>
<feature type="compositionally biased region" description="Basic and acidic residues" evidence="1">
    <location>
        <begin position="1"/>
        <end position="10"/>
    </location>
</feature>
<protein>
    <submittedName>
        <fullName evidence="2">Uncharacterized protein</fullName>
    </submittedName>
</protein>
<keyword evidence="3" id="KW-1185">Reference proteome</keyword>
<proteinExistence type="predicted"/>
<gene>
    <name evidence="2" type="ORF">RAG0_11419</name>
</gene>
<reference evidence="3" key="1">
    <citation type="submission" date="2016-03" db="EMBL/GenBank/DDBJ databases">
        <authorList>
            <person name="Guldener U."/>
        </authorList>
    </citation>
    <scope>NUCLEOTIDE SEQUENCE [LARGE SCALE GENOMIC DNA]</scope>
    <source>
        <strain evidence="3">04CH-RAC-A.6.1</strain>
    </source>
</reference>
<feature type="region of interest" description="Disordered" evidence="1">
    <location>
        <begin position="1"/>
        <end position="25"/>
    </location>
</feature>
<organism evidence="2 3">
    <name type="scientific">Rhynchosporium agropyri</name>
    <dbReference type="NCBI Taxonomy" id="914238"/>
    <lineage>
        <taxon>Eukaryota</taxon>
        <taxon>Fungi</taxon>
        <taxon>Dikarya</taxon>
        <taxon>Ascomycota</taxon>
        <taxon>Pezizomycotina</taxon>
        <taxon>Leotiomycetes</taxon>
        <taxon>Helotiales</taxon>
        <taxon>Ploettnerulaceae</taxon>
        <taxon>Rhynchosporium</taxon>
    </lineage>
</organism>
<evidence type="ECO:0000256" key="1">
    <source>
        <dbReference type="SAM" id="MobiDB-lite"/>
    </source>
</evidence>
<evidence type="ECO:0000313" key="3">
    <source>
        <dbReference type="Proteomes" id="UP000178912"/>
    </source>
</evidence>
<evidence type="ECO:0000313" key="2">
    <source>
        <dbReference type="EMBL" id="CZT05251.1"/>
    </source>
</evidence>